<evidence type="ECO:0000313" key="2">
    <source>
        <dbReference type="EMBL" id="SNX98721.1"/>
    </source>
</evidence>
<sequence>MLRTRALVRQMAEARGRRRASENDDVLDPIGRPVEVHQEVGDTSAHASSRCSRPSWCSTGTRAQRT</sequence>
<evidence type="ECO:0000313" key="3">
    <source>
        <dbReference type="Proteomes" id="UP000219514"/>
    </source>
</evidence>
<reference evidence="2 3" key="1">
    <citation type="submission" date="2017-09" db="EMBL/GenBank/DDBJ databases">
        <authorList>
            <person name="Ehlers B."/>
            <person name="Leendertz F.H."/>
        </authorList>
    </citation>
    <scope>NUCLEOTIDE SEQUENCE [LARGE SCALE GENOMIC DNA]</scope>
    <source>
        <strain evidence="2 3">DSM 46844</strain>
    </source>
</reference>
<feature type="compositionally biased region" description="Polar residues" evidence="1">
    <location>
        <begin position="45"/>
        <end position="66"/>
    </location>
</feature>
<accession>A0A285EL66</accession>
<gene>
    <name evidence="2" type="ORF">SAMN06893097_11216</name>
</gene>
<protein>
    <submittedName>
        <fullName evidence="2">Uncharacterized protein</fullName>
    </submittedName>
</protein>
<dbReference type="AlphaFoldDB" id="A0A285EL66"/>
<proteinExistence type="predicted"/>
<dbReference type="EMBL" id="OBDO01000012">
    <property type="protein sequence ID" value="SNX98721.1"/>
    <property type="molecule type" value="Genomic_DNA"/>
</dbReference>
<name>A0A285EL66_9ACTN</name>
<evidence type="ECO:0000256" key="1">
    <source>
        <dbReference type="SAM" id="MobiDB-lite"/>
    </source>
</evidence>
<keyword evidence="3" id="KW-1185">Reference proteome</keyword>
<feature type="region of interest" description="Disordered" evidence="1">
    <location>
        <begin position="1"/>
        <end position="66"/>
    </location>
</feature>
<organism evidence="2 3">
    <name type="scientific">Geodermatophilus sabuli</name>
    <dbReference type="NCBI Taxonomy" id="1564158"/>
    <lineage>
        <taxon>Bacteria</taxon>
        <taxon>Bacillati</taxon>
        <taxon>Actinomycetota</taxon>
        <taxon>Actinomycetes</taxon>
        <taxon>Geodermatophilales</taxon>
        <taxon>Geodermatophilaceae</taxon>
        <taxon>Geodermatophilus</taxon>
    </lineage>
</organism>
<feature type="compositionally biased region" description="Basic and acidic residues" evidence="1">
    <location>
        <begin position="12"/>
        <end position="22"/>
    </location>
</feature>
<dbReference type="Proteomes" id="UP000219514">
    <property type="component" value="Unassembled WGS sequence"/>
</dbReference>